<feature type="compositionally biased region" description="Low complexity" evidence="1">
    <location>
        <begin position="657"/>
        <end position="667"/>
    </location>
</feature>
<feature type="compositionally biased region" description="Low complexity" evidence="1">
    <location>
        <begin position="174"/>
        <end position="187"/>
    </location>
</feature>
<evidence type="ECO:0000256" key="1">
    <source>
        <dbReference type="SAM" id="MobiDB-lite"/>
    </source>
</evidence>
<dbReference type="GeneID" id="76151614"/>
<feature type="compositionally biased region" description="Low complexity" evidence="1">
    <location>
        <begin position="775"/>
        <end position="790"/>
    </location>
</feature>
<feature type="compositionally biased region" description="Basic and acidic residues" evidence="1">
    <location>
        <begin position="22"/>
        <end position="35"/>
    </location>
</feature>
<dbReference type="AlphaFoldDB" id="A0AAD5BDI6"/>
<dbReference type="Proteomes" id="UP001204833">
    <property type="component" value="Unassembled WGS sequence"/>
</dbReference>
<feature type="region of interest" description="Disordered" evidence="1">
    <location>
        <begin position="657"/>
        <end position="730"/>
    </location>
</feature>
<dbReference type="GO" id="GO:0005737">
    <property type="term" value="C:cytoplasm"/>
    <property type="evidence" value="ECO:0007669"/>
    <property type="project" value="TreeGrafter"/>
</dbReference>
<dbReference type="EMBL" id="JAIHNG010000129">
    <property type="protein sequence ID" value="KAI5956070.1"/>
    <property type="molecule type" value="Genomic_DNA"/>
</dbReference>
<feature type="compositionally biased region" description="Polar residues" evidence="1">
    <location>
        <begin position="149"/>
        <end position="166"/>
    </location>
</feature>
<protein>
    <recommendedName>
        <fullName evidence="2">PSP1 C-terminal domain-containing protein</fullName>
    </recommendedName>
</protein>
<organism evidence="3 4">
    <name type="scientific">Candida theae</name>
    <dbReference type="NCBI Taxonomy" id="1198502"/>
    <lineage>
        <taxon>Eukaryota</taxon>
        <taxon>Fungi</taxon>
        <taxon>Dikarya</taxon>
        <taxon>Ascomycota</taxon>
        <taxon>Saccharomycotina</taxon>
        <taxon>Pichiomycetes</taxon>
        <taxon>Debaryomycetaceae</taxon>
        <taxon>Candida/Lodderomyces clade</taxon>
        <taxon>Candida</taxon>
    </lineage>
</organism>
<feature type="region of interest" description="Disordered" evidence="1">
    <location>
        <begin position="823"/>
        <end position="879"/>
    </location>
</feature>
<dbReference type="RefSeq" id="XP_051608052.1">
    <property type="nucleotide sequence ID" value="XM_051752987.1"/>
</dbReference>
<accession>A0AAD5BDI6</accession>
<feature type="region of interest" description="Disordered" evidence="1">
    <location>
        <begin position="66"/>
        <end position="85"/>
    </location>
</feature>
<feature type="compositionally biased region" description="Low complexity" evidence="1">
    <location>
        <begin position="823"/>
        <end position="845"/>
    </location>
</feature>
<evidence type="ECO:0000313" key="3">
    <source>
        <dbReference type="EMBL" id="KAI5956070.1"/>
    </source>
</evidence>
<dbReference type="InterPro" id="IPR007557">
    <property type="entry name" value="PSP1_C"/>
</dbReference>
<dbReference type="PANTHER" id="PTHR43830">
    <property type="entry name" value="PROTEIN PSP1"/>
    <property type="match status" value="1"/>
</dbReference>
<feature type="domain" description="PSP1 C-terminal" evidence="2">
    <location>
        <begin position="509"/>
        <end position="611"/>
    </location>
</feature>
<dbReference type="PROSITE" id="PS51411">
    <property type="entry name" value="PSP1_C"/>
    <property type="match status" value="1"/>
</dbReference>
<proteinExistence type="predicted"/>
<evidence type="ECO:0000313" key="4">
    <source>
        <dbReference type="Proteomes" id="UP001204833"/>
    </source>
</evidence>
<keyword evidence="4" id="KW-1185">Reference proteome</keyword>
<sequence length="891" mass="98401">MAHNFGVTATARPGRDNGNQSEDYRYQHHQNEQLSHRQLSTEVNDATRGDDGRNLFHMPQFDQQTSISNTAQVSSPSFQSMSNLSTLPPPLGSSLSKFASNGSSTFWNTPLSGSSGANVGARVAAEGPSHSQYRGSSIDSSIWRSPSSVTSTGQASITSSLWSPTKLSGHEEPQPQQQPQQQQQQQPNFTSQYFSQKQPPAALQNTLLFPSNAKNYISTVPNENRSSSISAFTPPSMEEIAVANGLINEDSVNFSPPVSFESMRRHSYTEGLLGQKRQTLDVSPTLSKRQPSMNDLATMQMVDDYFESDPHERVKVTMKLLNDRFFDEERYLNDGYQLPKFPIESSLRNYQLVLVGFKAGRIDVFYLPSTNGVCMTAMTSPTETAPATASIGQNSFEVKVGDLVIVEADRGRDLGKVFKLNVSIDEARLLKLLQFQEQQAALNEPVENNLLDNVPAVGGGGLSGQNPQHTSSSQPPPHQQQQHHHHHQQQQHMHSQSSSVAPPTLQFPKSILALAQPNEAFQILNKKQDEEKACRLCLAKISSATSGCLLSGAPISPATQDLLQMKLIDAEYQFDRKKLIFYYSTSKRIDFRDLVRELFRIYKTRIWMCAVTGVPFKASRTSLSPLSTGVGSAVVGGVGGRGGAGVVGNIVDIDQSSQNQKQSLQQQAPHPVQFSQRPPINMSMSQHGQVEGSTTMLLPSQQLQQQPGLNRRSSFQQTSSTSQNQASVQFQGPQSVNCSWGSTGQLQHRASLQPQFNYSDCQFDAVPRQISNSEQPQPWSSVPQSSQSSQELQQLQQQSYWITQQQLQQQLQLRQQQFPLGQPLTPQQQQAQQVKQQAQKQVQDQFSRKNQGCDDGTVVGGGGNNVDEASMMQSSSEEKMVLRSLVDSMNH</sequence>
<feature type="region of interest" description="Disordered" evidence="1">
    <location>
        <begin position="771"/>
        <end position="790"/>
    </location>
</feature>
<evidence type="ECO:0000259" key="2">
    <source>
        <dbReference type="PROSITE" id="PS51411"/>
    </source>
</evidence>
<feature type="compositionally biased region" description="Low complexity" evidence="1">
    <location>
        <begin position="697"/>
        <end position="729"/>
    </location>
</feature>
<feature type="region of interest" description="Disordered" evidence="1">
    <location>
        <begin position="126"/>
        <end position="197"/>
    </location>
</feature>
<feature type="compositionally biased region" description="Polar residues" evidence="1">
    <location>
        <begin position="66"/>
        <end position="83"/>
    </location>
</feature>
<reference evidence="3 4" key="1">
    <citation type="journal article" date="2022" name="DNA Res.">
        <title>Genome analysis of five recently described species of the CUG-Ser clade uncovers Candida theae as a new hybrid lineage with pathogenic potential in the Candida parapsilosis species complex.</title>
        <authorList>
            <person name="Mixao V."/>
            <person name="Del Olmo V."/>
            <person name="Hegedusova E."/>
            <person name="Saus E."/>
            <person name="Pryszcz L."/>
            <person name="Cillingova A."/>
            <person name="Nosek J."/>
            <person name="Gabaldon T."/>
        </authorList>
    </citation>
    <scope>NUCLEOTIDE SEQUENCE [LARGE SCALE GENOMIC DNA]</scope>
    <source>
        <strain evidence="3 4">CBS 12239</strain>
    </source>
</reference>
<dbReference type="Pfam" id="PF04468">
    <property type="entry name" value="PSP1"/>
    <property type="match status" value="1"/>
</dbReference>
<feature type="compositionally biased region" description="Low complexity" evidence="1">
    <location>
        <begin position="136"/>
        <end position="148"/>
    </location>
</feature>
<dbReference type="PANTHER" id="PTHR43830:SF3">
    <property type="entry name" value="PROTEIN PSP1"/>
    <property type="match status" value="1"/>
</dbReference>
<feature type="region of interest" description="Disordered" evidence="1">
    <location>
        <begin position="452"/>
        <end position="501"/>
    </location>
</feature>
<name>A0AAD5BDI6_9ASCO</name>
<feature type="compositionally biased region" description="Polar residues" evidence="1">
    <location>
        <begin position="673"/>
        <end position="696"/>
    </location>
</feature>
<comment type="caution">
    <text evidence="3">The sequence shown here is derived from an EMBL/GenBank/DDBJ whole genome shotgun (WGS) entry which is preliminary data.</text>
</comment>
<dbReference type="InterPro" id="IPR047767">
    <property type="entry name" value="PSP1-like"/>
</dbReference>
<gene>
    <name evidence="3" type="ORF">KGF57_003556</name>
</gene>
<feature type="compositionally biased region" description="Low complexity" evidence="1">
    <location>
        <begin position="490"/>
        <end position="499"/>
    </location>
</feature>
<feature type="compositionally biased region" description="Polar residues" evidence="1">
    <location>
        <begin position="188"/>
        <end position="197"/>
    </location>
</feature>
<feature type="region of interest" description="Disordered" evidence="1">
    <location>
        <begin position="1"/>
        <end position="39"/>
    </location>
</feature>